<dbReference type="CDD" id="cd00090">
    <property type="entry name" value="HTH_ARSR"/>
    <property type="match status" value="1"/>
</dbReference>
<dbReference type="PANTHER" id="PTHR38600:SF1">
    <property type="entry name" value="TRANSCRIPTIONAL REGULATORY PROTEIN"/>
    <property type="match status" value="1"/>
</dbReference>
<dbReference type="Gene3D" id="3.30.530.20">
    <property type="match status" value="1"/>
</dbReference>
<dbReference type="PANTHER" id="PTHR38600">
    <property type="entry name" value="TRANSCRIPTIONAL REGULATORY PROTEIN"/>
    <property type="match status" value="1"/>
</dbReference>
<dbReference type="Proteomes" id="UP000436694">
    <property type="component" value="Unassembled WGS sequence"/>
</dbReference>
<dbReference type="SMART" id="SM00418">
    <property type="entry name" value="HTH_ARSR"/>
    <property type="match status" value="1"/>
</dbReference>
<dbReference type="InterPro" id="IPR036388">
    <property type="entry name" value="WH-like_DNA-bd_sf"/>
</dbReference>
<proteinExistence type="inferred from homology"/>
<dbReference type="InterPro" id="IPR013538">
    <property type="entry name" value="ASHA1/2-like_C"/>
</dbReference>
<dbReference type="Pfam" id="PF08327">
    <property type="entry name" value="AHSA1"/>
    <property type="match status" value="1"/>
</dbReference>
<dbReference type="InterPro" id="IPR001845">
    <property type="entry name" value="HTH_ArsR_DNA-bd_dom"/>
</dbReference>
<dbReference type="GO" id="GO:0003700">
    <property type="term" value="F:DNA-binding transcription factor activity"/>
    <property type="evidence" value="ECO:0007669"/>
    <property type="project" value="InterPro"/>
</dbReference>
<evidence type="ECO:0000313" key="3">
    <source>
        <dbReference type="EMBL" id="MQY42893.1"/>
    </source>
</evidence>
<dbReference type="PROSITE" id="PS50987">
    <property type="entry name" value="HTH_ARSR_2"/>
    <property type="match status" value="1"/>
</dbReference>
<reference evidence="3 4" key="1">
    <citation type="submission" date="2019-10" db="EMBL/GenBank/DDBJ databases">
        <title>Epibacterium sp. nov., isolated from seawater.</title>
        <authorList>
            <person name="Zhang X."/>
            <person name="Li N."/>
        </authorList>
    </citation>
    <scope>NUCLEOTIDE SEQUENCE [LARGE SCALE GENOMIC DNA]</scope>
    <source>
        <strain evidence="3 4">SM1969</strain>
    </source>
</reference>
<dbReference type="Pfam" id="PF12840">
    <property type="entry name" value="HTH_20"/>
    <property type="match status" value="1"/>
</dbReference>
<comment type="caution">
    <text evidence="3">The sequence shown here is derived from an EMBL/GenBank/DDBJ whole genome shotgun (WGS) entry which is preliminary data.</text>
</comment>
<name>A0A844APZ5_9RHOB</name>
<feature type="domain" description="HTH arsR-type" evidence="2">
    <location>
        <begin position="1"/>
        <end position="88"/>
    </location>
</feature>
<dbReference type="AlphaFoldDB" id="A0A844APZ5"/>
<protein>
    <submittedName>
        <fullName evidence="3">Metalloregulator ArsR/SmtB family transcription factor</fullName>
    </submittedName>
</protein>
<dbReference type="InterPro" id="IPR036390">
    <property type="entry name" value="WH_DNA-bd_sf"/>
</dbReference>
<dbReference type="InterPro" id="IPR023393">
    <property type="entry name" value="START-like_dom_sf"/>
</dbReference>
<dbReference type="RefSeq" id="WP_153547502.1">
    <property type="nucleotide sequence ID" value="NZ_WIXK01000004.1"/>
</dbReference>
<dbReference type="SUPFAM" id="SSF55961">
    <property type="entry name" value="Bet v1-like"/>
    <property type="match status" value="1"/>
</dbReference>
<organism evidence="3 4">
    <name type="scientific">Tritonibacter aquimaris</name>
    <dbReference type="NCBI Taxonomy" id="2663379"/>
    <lineage>
        <taxon>Bacteria</taxon>
        <taxon>Pseudomonadati</taxon>
        <taxon>Pseudomonadota</taxon>
        <taxon>Alphaproteobacteria</taxon>
        <taxon>Rhodobacterales</taxon>
        <taxon>Paracoccaceae</taxon>
        <taxon>Tritonibacter</taxon>
    </lineage>
</organism>
<dbReference type="EMBL" id="WIXK01000004">
    <property type="protein sequence ID" value="MQY42893.1"/>
    <property type="molecule type" value="Genomic_DNA"/>
</dbReference>
<dbReference type="InterPro" id="IPR011991">
    <property type="entry name" value="ArsR-like_HTH"/>
</dbReference>
<dbReference type="PRINTS" id="PR00778">
    <property type="entry name" value="HTHARSR"/>
</dbReference>
<dbReference type="SUPFAM" id="SSF46785">
    <property type="entry name" value="Winged helix' DNA-binding domain"/>
    <property type="match status" value="1"/>
</dbReference>
<evidence type="ECO:0000259" key="2">
    <source>
        <dbReference type="PROSITE" id="PS50987"/>
    </source>
</evidence>
<dbReference type="NCBIfam" id="NF033788">
    <property type="entry name" value="HTH_metalloreg"/>
    <property type="match status" value="1"/>
</dbReference>
<dbReference type="Gene3D" id="1.10.10.10">
    <property type="entry name" value="Winged helix-like DNA-binding domain superfamily/Winged helix DNA-binding domain"/>
    <property type="match status" value="1"/>
</dbReference>
<comment type="similarity">
    <text evidence="1">Belongs to the AHA1 family.</text>
</comment>
<evidence type="ECO:0000256" key="1">
    <source>
        <dbReference type="ARBA" id="ARBA00006817"/>
    </source>
</evidence>
<gene>
    <name evidence="3" type="ORF">GG681_09580</name>
</gene>
<accession>A0A844APZ5</accession>
<evidence type="ECO:0000313" key="4">
    <source>
        <dbReference type="Proteomes" id="UP000436694"/>
    </source>
</evidence>
<sequence length="266" mass="29551">MDKIFKALNDPARRAILDSLRQKDGQSLSELEPQFDMTRFGVMKHLALLEDAGLVLSKKQGRFKYHYLNAVPLQEVIDRWIEPLLAGPVARGLLDLKTHLEKETPMSATVFSPDTATTESTSAAKPDFIHQTMIRCSQDALWDALTLADQVALHHFACDRATGDATAPDAALTMIRKDGSSMLTQRVISLTPKSRIDMTFEPNFCEGDNTPSHIAFLIDVEGDICKLTCEHYAVPPAHQGIRDGWMRFAASLKSWLETGTPIKEDG</sequence>
<keyword evidence="4" id="KW-1185">Reference proteome</keyword>